<evidence type="ECO:0000313" key="1">
    <source>
        <dbReference type="EMBL" id="HGQ35423.1"/>
    </source>
</evidence>
<comment type="caution">
    <text evidence="2">The sequence shown here is derived from an EMBL/GenBank/DDBJ whole genome shotgun (WGS) entry which is preliminary data.</text>
</comment>
<gene>
    <name evidence="2" type="ORF">ENU08_08045</name>
    <name evidence="1" type="ORF">ENU41_01930</name>
</gene>
<proteinExistence type="predicted"/>
<reference evidence="2" key="1">
    <citation type="journal article" date="2020" name="mSystems">
        <title>Genome- and Community-Level Interaction Insights into Carbon Utilization and Element Cycling Functions of Hydrothermarchaeota in Hydrothermal Sediment.</title>
        <authorList>
            <person name="Zhou Z."/>
            <person name="Liu Y."/>
            <person name="Xu W."/>
            <person name="Pan J."/>
            <person name="Luo Z.H."/>
            <person name="Li M."/>
        </authorList>
    </citation>
    <scope>NUCLEOTIDE SEQUENCE [LARGE SCALE GENOMIC DNA]</scope>
    <source>
        <strain evidence="2">SpSt-637</strain>
        <strain evidence="1">SpSt-667</strain>
    </source>
</reference>
<dbReference type="EMBL" id="DTBD01000072">
    <property type="protein sequence ID" value="HGQ65179.1"/>
    <property type="molecule type" value="Genomic_DNA"/>
</dbReference>
<dbReference type="EMBL" id="DTCK01000010">
    <property type="protein sequence ID" value="HGQ35423.1"/>
    <property type="molecule type" value="Genomic_DNA"/>
</dbReference>
<evidence type="ECO:0000313" key="2">
    <source>
        <dbReference type="EMBL" id="HGQ65179.1"/>
    </source>
</evidence>
<protein>
    <submittedName>
        <fullName evidence="2">Uncharacterized protein</fullName>
    </submittedName>
</protein>
<dbReference type="AlphaFoldDB" id="A0A7C4JLH3"/>
<accession>A0A7C4JLH3</accession>
<organism evidence="2">
    <name type="scientific">Ignisphaera aggregans</name>
    <dbReference type="NCBI Taxonomy" id="334771"/>
    <lineage>
        <taxon>Archaea</taxon>
        <taxon>Thermoproteota</taxon>
        <taxon>Thermoprotei</taxon>
        <taxon>Desulfurococcales</taxon>
        <taxon>Desulfurococcaceae</taxon>
        <taxon>Ignisphaera</taxon>
    </lineage>
</organism>
<name>A0A7C4JLH3_9CREN</name>
<sequence length="113" mass="12694">MKVSVIELDSFDDMILFLYSRLTTMNLNTSLLCNEKNCFTIISATEEQLFIITSPPPNQKCKYAYIDDLGKTACSESPMLGRPMVFIVNVKNIKETGSIIDALTFTTKHTQST</sequence>